<accession>A0A0F9CIF6</accession>
<dbReference type="EMBL" id="LAZR01033152">
    <property type="protein sequence ID" value="KKL48914.1"/>
    <property type="molecule type" value="Genomic_DNA"/>
</dbReference>
<name>A0A0F9CIF6_9ZZZZ</name>
<sequence>MKKNKEAVYISTRRPILRKLKRRARNIPYPGQPILAFEFEKLERCWYCKGINTVGREEEDTGRSQMASTLSDFTIQSLGTKTPGPDKVLASYAVNRSLTGYRVAPIAGSDGKPRTVKNNFTITSHTGCKHCGTINWRGKY</sequence>
<evidence type="ECO:0000313" key="1">
    <source>
        <dbReference type="EMBL" id="KKL48914.1"/>
    </source>
</evidence>
<reference evidence="1" key="1">
    <citation type="journal article" date="2015" name="Nature">
        <title>Complex archaea that bridge the gap between prokaryotes and eukaryotes.</title>
        <authorList>
            <person name="Spang A."/>
            <person name="Saw J.H."/>
            <person name="Jorgensen S.L."/>
            <person name="Zaremba-Niedzwiedzka K."/>
            <person name="Martijn J."/>
            <person name="Lind A.E."/>
            <person name="van Eijk R."/>
            <person name="Schleper C."/>
            <person name="Guy L."/>
            <person name="Ettema T.J."/>
        </authorList>
    </citation>
    <scope>NUCLEOTIDE SEQUENCE</scope>
</reference>
<organism evidence="1">
    <name type="scientific">marine sediment metagenome</name>
    <dbReference type="NCBI Taxonomy" id="412755"/>
    <lineage>
        <taxon>unclassified sequences</taxon>
        <taxon>metagenomes</taxon>
        <taxon>ecological metagenomes</taxon>
    </lineage>
</organism>
<comment type="caution">
    <text evidence="1">The sequence shown here is derived from an EMBL/GenBank/DDBJ whole genome shotgun (WGS) entry which is preliminary data.</text>
</comment>
<dbReference type="AlphaFoldDB" id="A0A0F9CIF6"/>
<gene>
    <name evidence="1" type="ORF">LCGC14_2320770</name>
</gene>
<protein>
    <submittedName>
        <fullName evidence="1">Uncharacterized protein</fullName>
    </submittedName>
</protein>
<proteinExistence type="predicted"/>